<keyword evidence="3" id="KW-1185">Reference proteome</keyword>
<feature type="domain" description="PD-(D/E)XK nuclease-like" evidence="1">
    <location>
        <begin position="145"/>
        <end position="295"/>
    </location>
</feature>
<organism evidence="2 3">
    <name type="scientific">Lophiostoma macrostomum CBS 122681</name>
    <dbReference type="NCBI Taxonomy" id="1314788"/>
    <lineage>
        <taxon>Eukaryota</taxon>
        <taxon>Fungi</taxon>
        <taxon>Dikarya</taxon>
        <taxon>Ascomycota</taxon>
        <taxon>Pezizomycotina</taxon>
        <taxon>Dothideomycetes</taxon>
        <taxon>Pleosporomycetidae</taxon>
        <taxon>Pleosporales</taxon>
        <taxon>Lophiostomataceae</taxon>
        <taxon>Lophiostoma</taxon>
    </lineage>
</organism>
<dbReference type="InterPro" id="IPR046797">
    <property type="entry name" value="PDDEXK_12"/>
</dbReference>
<dbReference type="Pfam" id="PF20516">
    <property type="entry name" value="PDDEXK_12"/>
    <property type="match status" value="1"/>
</dbReference>
<dbReference type="Proteomes" id="UP000799324">
    <property type="component" value="Unassembled WGS sequence"/>
</dbReference>
<evidence type="ECO:0000259" key="1">
    <source>
        <dbReference type="Pfam" id="PF20516"/>
    </source>
</evidence>
<dbReference type="EMBL" id="MU004400">
    <property type="protein sequence ID" value="KAF2652515.1"/>
    <property type="molecule type" value="Genomic_DNA"/>
</dbReference>
<gene>
    <name evidence="2" type="ORF">K491DRAFT_718870</name>
</gene>
<sequence length="351" mass="40211">MSYNTEKIVDLKKTIGEGIPEGNAPYTPAEPRAGHLSLPKEIALKNTVDTSSDRSMNWNVSQKSDINTVKSYSDLKLLSKPVQYVTYAGHFPVELKSHWKVVRQIQRGIDVWPDFVSSLLRCTFTQLWGKIGNVPFLGPVSERHERRGLTAEFGKVLHIWHAPHACSQKDDTESKWNSDVHKRWFACALEPFRASFKLVDVQVNKNDESRGSFGMLTIHSTSTRLVKNFSPQSRNDLTNPKVVDFILTMVPSAAVEEAIRQLLITVEDPDRRTIIQNMTDDARWNPAFTRIHCARTHMEAVSYLAPVGDTRPIESYYHIIKLLRYICDSWARHIFMPWFIKNDLDMELETG</sequence>
<protein>
    <recommendedName>
        <fullName evidence="1">PD-(D/E)XK nuclease-like domain-containing protein</fullName>
    </recommendedName>
</protein>
<proteinExistence type="predicted"/>
<name>A0A6A6SXQ9_9PLEO</name>
<accession>A0A6A6SXQ9</accession>
<evidence type="ECO:0000313" key="3">
    <source>
        <dbReference type="Proteomes" id="UP000799324"/>
    </source>
</evidence>
<evidence type="ECO:0000313" key="2">
    <source>
        <dbReference type="EMBL" id="KAF2652515.1"/>
    </source>
</evidence>
<reference evidence="2" key="1">
    <citation type="journal article" date="2020" name="Stud. Mycol.">
        <title>101 Dothideomycetes genomes: a test case for predicting lifestyles and emergence of pathogens.</title>
        <authorList>
            <person name="Haridas S."/>
            <person name="Albert R."/>
            <person name="Binder M."/>
            <person name="Bloem J."/>
            <person name="Labutti K."/>
            <person name="Salamov A."/>
            <person name="Andreopoulos B."/>
            <person name="Baker S."/>
            <person name="Barry K."/>
            <person name="Bills G."/>
            <person name="Bluhm B."/>
            <person name="Cannon C."/>
            <person name="Castanera R."/>
            <person name="Culley D."/>
            <person name="Daum C."/>
            <person name="Ezra D."/>
            <person name="Gonzalez J."/>
            <person name="Henrissat B."/>
            <person name="Kuo A."/>
            <person name="Liang C."/>
            <person name="Lipzen A."/>
            <person name="Lutzoni F."/>
            <person name="Magnuson J."/>
            <person name="Mondo S."/>
            <person name="Nolan M."/>
            <person name="Ohm R."/>
            <person name="Pangilinan J."/>
            <person name="Park H.-J."/>
            <person name="Ramirez L."/>
            <person name="Alfaro M."/>
            <person name="Sun H."/>
            <person name="Tritt A."/>
            <person name="Yoshinaga Y."/>
            <person name="Zwiers L.-H."/>
            <person name="Turgeon B."/>
            <person name="Goodwin S."/>
            <person name="Spatafora J."/>
            <person name="Crous P."/>
            <person name="Grigoriev I."/>
        </authorList>
    </citation>
    <scope>NUCLEOTIDE SEQUENCE</scope>
    <source>
        <strain evidence="2">CBS 122681</strain>
    </source>
</reference>
<dbReference type="OrthoDB" id="5244165at2759"/>
<dbReference type="AlphaFoldDB" id="A0A6A6SXQ9"/>